<feature type="region of interest" description="Disordered" evidence="2">
    <location>
        <begin position="480"/>
        <end position="579"/>
    </location>
</feature>
<gene>
    <name evidence="3" type="ORF">F2P81_025450</name>
</gene>
<feature type="coiled-coil region" evidence="1">
    <location>
        <begin position="289"/>
        <end position="316"/>
    </location>
</feature>
<protein>
    <submittedName>
        <fullName evidence="3">Uncharacterized protein</fullName>
    </submittedName>
</protein>
<evidence type="ECO:0000313" key="4">
    <source>
        <dbReference type="Proteomes" id="UP000438429"/>
    </source>
</evidence>
<keyword evidence="1" id="KW-0175">Coiled coil</keyword>
<reference evidence="3 4" key="1">
    <citation type="submission" date="2019-06" db="EMBL/GenBank/DDBJ databases">
        <title>Draft genomes of female and male turbot (Scophthalmus maximus).</title>
        <authorList>
            <person name="Xu H."/>
            <person name="Xu X.-W."/>
            <person name="Shao C."/>
            <person name="Chen S."/>
        </authorList>
    </citation>
    <scope>NUCLEOTIDE SEQUENCE [LARGE SCALE GENOMIC DNA]</scope>
    <source>
        <strain evidence="3">Ysfricsl-2016a</strain>
        <tissue evidence="3">Blood</tissue>
    </source>
</reference>
<evidence type="ECO:0000256" key="1">
    <source>
        <dbReference type="SAM" id="Coils"/>
    </source>
</evidence>
<dbReference type="EMBL" id="VEVO01000034">
    <property type="protein sequence ID" value="KAF0022302.1"/>
    <property type="molecule type" value="Genomic_DNA"/>
</dbReference>
<dbReference type="Proteomes" id="UP000438429">
    <property type="component" value="Unassembled WGS sequence"/>
</dbReference>
<dbReference type="AlphaFoldDB" id="A0A6A4RTH0"/>
<feature type="compositionally biased region" description="Acidic residues" evidence="2">
    <location>
        <begin position="523"/>
        <end position="538"/>
    </location>
</feature>
<proteinExistence type="predicted"/>
<dbReference type="OrthoDB" id="10690200at2759"/>
<accession>A0A6A4RTH0</accession>
<comment type="caution">
    <text evidence="3">The sequence shown here is derived from an EMBL/GenBank/DDBJ whole genome shotgun (WGS) entry which is preliminary data.</text>
</comment>
<evidence type="ECO:0000256" key="2">
    <source>
        <dbReference type="SAM" id="MobiDB-lite"/>
    </source>
</evidence>
<feature type="coiled-coil region" evidence="1">
    <location>
        <begin position="113"/>
        <end position="186"/>
    </location>
</feature>
<name>A0A6A4RTH0_SCOMX</name>
<evidence type="ECO:0000313" key="3">
    <source>
        <dbReference type="EMBL" id="KAF0022302.1"/>
    </source>
</evidence>
<feature type="compositionally biased region" description="Basic residues" evidence="2">
    <location>
        <begin position="480"/>
        <end position="498"/>
    </location>
</feature>
<sequence length="579" mass="66898">MSGLSKHEKELPQPSPEAYEKWRLNKLKKKYNEYSKWWEQRDLAKCSRIENLEAKVASLQKEVRDGQGREGRLIWAFQQSQTQNEHVKKSKSDSNLAFTNKVKGLAKQVTDTKQELTDAHDHYQVALSEVEKEKDLEVVCLQRDMGACRRMAWQTQEEITAMRKEAERHERQALNLKRKLCEMEEEKARVIDNFVETLGEKDEVLEHERDLRKAAGLKSDISIQTLKQKIAQQAQVMKSLQEENQTVCDLQRTVSENRIALKNNAQQMALMTQKMETMHDELRNDSETAALLHAMVDELRKKNKHLEEERQQERQRTAVTIKETLSAFSEAKLKNMDLTDTVQKLTVTRTDNELELGRLRDKIKLLEEILMRVDMDLESCMLDVDVPSKLKARVLKMKSEYPESYDKLRVDEETQESYQHMIDMLQKKVDNCETIIANNCRGNSRLQDKLQKAQKHVGTLRGHFVEIFNEKTLETDNLKKQLHAKRMPKASPRSKVRAPAKVDAQTSASLCPEDRQPPGAIDEKEDEDEKDKDEDEDKDKDKDKEVPTSSQAPAPSEDEPSELLQPTGPNDGDTPPVDE</sequence>
<organism evidence="3 4">
    <name type="scientific">Scophthalmus maximus</name>
    <name type="common">Turbot</name>
    <name type="synonym">Psetta maxima</name>
    <dbReference type="NCBI Taxonomy" id="52904"/>
    <lineage>
        <taxon>Eukaryota</taxon>
        <taxon>Metazoa</taxon>
        <taxon>Chordata</taxon>
        <taxon>Craniata</taxon>
        <taxon>Vertebrata</taxon>
        <taxon>Euteleostomi</taxon>
        <taxon>Actinopterygii</taxon>
        <taxon>Neopterygii</taxon>
        <taxon>Teleostei</taxon>
        <taxon>Neoteleostei</taxon>
        <taxon>Acanthomorphata</taxon>
        <taxon>Carangaria</taxon>
        <taxon>Pleuronectiformes</taxon>
        <taxon>Pleuronectoidei</taxon>
        <taxon>Scophthalmidae</taxon>
        <taxon>Scophthalmus</taxon>
    </lineage>
</organism>